<dbReference type="Proteomes" id="UP000299102">
    <property type="component" value="Unassembled WGS sequence"/>
</dbReference>
<organism evidence="2 3">
    <name type="scientific">Eumeta variegata</name>
    <name type="common">Bagworm moth</name>
    <name type="synonym">Eumeta japonica</name>
    <dbReference type="NCBI Taxonomy" id="151549"/>
    <lineage>
        <taxon>Eukaryota</taxon>
        <taxon>Metazoa</taxon>
        <taxon>Ecdysozoa</taxon>
        <taxon>Arthropoda</taxon>
        <taxon>Hexapoda</taxon>
        <taxon>Insecta</taxon>
        <taxon>Pterygota</taxon>
        <taxon>Neoptera</taxon>
        <taxon>Endopterygota</taxon>
        <taxon>Lepidoptera</taxon>
        <taxon>Glossata</taxon>
        <taxon>Ditrysia</taxon>
        <taxon>Tineoidea</taxon>
        <taxon>Psychidae</taxon>
        <taxon>Oiketicinae</taxon>
        <taxon>Eumeta</taxon>
    </lineage>
</organism>
<evidence type="ECO:0000313" key="2">
    <source>
        <dbReference type="EMBL" id="GBO99115.1"/>
    </source>
</evidence>
<protein>
    <submittedName>
        <fullName evidence="2">Uncharacterized protein</fullName>
    </submittedName>
</protein>
<name>A0A4C1SB95_EUMVA</name>
<proteinExistence type="predicted"/>
<keyword evidence="3" id="KW-1185">Reference proteome</keyword>
<dbReference type="EMBL" id="BGZK01000002">
    <property type="protein sequence ID" value="GBO99115.1"/>
    <property type="molecule type" value="Genomic_DNA"/>
</dbReference>
<feature type="compositionally biased region" description="Basic and acidic residues" evidence="1">
    <location>
        <begin position="14"/>
        <end position="25"/>
    </location>
</feature>
<reference evidence="2 3" key="1">
    <citation type="journal article" date="2019" name="Commun. Biol.">
        <title>The bagworm genome reveals a unique fibroin gene that provides high tensile strength.</title>
        <authorList>
            <person name="Kono N."/>
            <person name="Nakamura H."/>
            <person name="Ohtoshi R."/>
            <person name="Tomita M."/>
            <person name="Numata K."/>
            <person name="Arakawa K."/>
        </authorList>
    </citation>
    <scope>NUCLEOTIDE SEQUENCE [LARGE SCALE GENOMIC DNA]</scope>
</reference>
<sequence>MVTCEQDQVVSPRVEGRRMPRRPDRGRYSRTYEAFPLPLRFVDVERLYHNDRKVKKLWMSDHSMAPVFLTTTTARQMGPLVVTVRDCVAIEAR</sequence>
<comment type="caution">
    <text evidence="2">The sequence shown here is derived from an EMBL/GenBank/DDBJ whole genome shotgun (WGS) entry which is preliminary data.</text>
</comment>
<dbReference type="AlphaFoldDB" id="A0A4C1SB95"/>
<evidence type="ECO:0000256" key="1">
    <source>
        <dbReference type="SAM" id="MobiDB-lite"/>
    </source>
</evidence>
<feature type="region of interest" description="Disordered" evidence="1">
    <location>
        <begin position="1"/>
        <end position="25"/>
    </location>
</feature>
<accession>A0A4C1SB95</accession>
<evidence type="ECO:0000313" key="3">
    <source>
        <dbReference type="Proteomes" id="UP000299102"/>
    </source>
</evidence>
<gene>
    <name evidence="2" type="ORF">EVAR_444_1</name>
</gene>